<feature type="compositionally biased region" description="Basic and acidic residues" evidence="2">
    <location>
        <begin position="1260"/>
        <end position="1273"/>
    </location>
</feature>
<organism evidence="5 6">
    <name type="scientific">Rosistilla ulvae</name>
    <dbReference type="NCBI Taxonomy" id="1930277"/>
    <lineage>
        <taxon>Bacteria</taxon>
        <taxon>Pseudomonadati</taxon>
        <taxon>Planctomycetota</taxon>
        <taxon>Planctomycetia</taxon>
        <taxon>Pirellulales</taxon>
        <taxon>Pirellulaceae</taxon>
        <taxon>Rosistilla</taxon>
    </lineage>
</organism>
<evidence type="ECO:0000256" key="3">
    <source>
        <dbReference type="SAM" id="Phobius"/>
    </source>
</evidence>
<dbReference type="Pfam" id="PF13514">
    <property type="entry name" value="AAA_27"/>
    <property type="match status" value="1"/>
</dbReference>
<evidence type="ECO:0000259" key="4">
    <source>
        <dbReference type="Pfam" id="PF13514"/>
    </source>
</evidence>
<dbReference type="InterPro" id="IPR027417">
    <property type="entry name" value="P-loop_NTPase"/>
</dbReference>
<dbReference type="SUPFAM" id="SSF52540">
    <property type="entry name" value="P-loop containing nucleoside triphosphate hydrolases"/>
    <property type="match status" value="1"/>
</dbReference>
<feature type="region of interest" description="Disordered" evidence="2">
    <location>
        <begin position="735"/>
        <end position="775"/>
    </location>
</feature>
<feature type="coiled-coil region" evidence="1">
    <location>
        <begin position="336"/>
        <end position="363"/>
    </location>
</feature>
<feature type="coiled-coil region" evidence="1">
    <location>
        <begin position="849"/>
        <end position="933"/>
    </location>
</feature>
<dbReference type="RefSeq" id="WP_145347948.1">
    <property type="nucleotide sequence ID" value="NZ_CP036261.1"/>
</dbReference>
<feature type="coiled-coil region" evidence="1">
    <location>
        <begin position="671"/>
        <end position="698"/>
    </location>
</feature>
<dbReference type="OrthoDB" id="9764467at2"/>
<feature type="coiled-coil region" evidence="1">
    <location>
        <begin position="457"/>
        <end position="484"/>
    </location>
</feature>
<feature type="coiled-coil region" evidence="1">
    <location>
        <begin position="619"/>
        <end position="646"/>
    </location>
</feature>
<feature type="transmembrane region" description="Helical" evidence="3">
    <location>
        <begin position="523"/>
        <end position="544"/>
    </location>
</feature>
<feature type="region of interest" description="Disordered" evidence="2">
    <location>
        <begin position="1246"/>
        <end position="1291"/>
    </location>
</feature>
<proteinExistence type="predicted"/>
<dbReference type="EMBL" id="CP036261">
    <property type="protein sequence ID" value="QDS90049.1"/>
    <property type="molecule type" value="Genomic_DNA"/>
</dbReference>
<dbReference type="KEGG" id="ruv:EC9_42530"/>
<gene>
    <name evidence="5" type="ORF">EC9_42530</name>
</gene>
<dbReference type="Gene3D" id="3.40.50.300">
    <property type="entry name" value="P-loop containing nucleotide triphosphate hydrolases"/>
    <property type="match status" value="2"/>
</dbReference>
<feature type="region of interest" description="Disordered" evidence="2">
    <location>
        <begin position="1150"/>
        <end position="1174"/>
    </location>
</feature>
<feature type="coiled-coil region" evidence="1">
    <location>
        <begin position="556"/>
        <end position="583"/>
    </location>
</feature>
<feature type="domain" description="YhaN AAA" evidence="4">
    <location>
        <begin position="1"/>
        <end position="214"/>
    </location>
</feature>
<accession>A0A517M5A3</accession>
<feature type="compositionally biased region" description="Basic and acidic residues" evidence="2">
    <location>
        <begin position="743"/>
        <end position="767"/>
    </location>
</feature>
<keyword evidence="3" id="KW-1133">Transmembrane helix</keyword>
<evidence type="ECO:0000313" key="5">
    <source>
        <dbReference type="EMBL" id="QDS90049.1"/>
    </source>
</evidence>
<keyword evidence="6" id="KW-1185">Reference proteome</keyword>
<dbReference type="PANTHER" id="PTHR41259:SF1">
    <property type="entry name" value="DOUBLE-STRAND BREAK REPAIR RAD50 ATPASE, PUTATIVE-RELATED"/>
    <property type="match status" value="1"/>
</dbReference>
<evidence type="ECO:0000256" key="2">
    <source>
        <dbReference type="SAM" id="MobiDB-lite"/>
    </source>
</evidence>
<keyword evidence="3" id="KW-0812">Transmembrane</keyword>
<keyword evidence="1" id="KW-0175">Coiled coil</keyword>
<reference evidence="5 6" key="1">
    <citation type="submission" date="2019-02" db="EMBL/GenBank/DDBJ databases">
        <title>Deep-cultivation of Planctomycetes and their phenomic and genomic characterization uncovers novel biology.</title>
        <authorList>
            <person name="Wiegand S."/>
            <person name="Jogler M."/>
            <person name="Boedeker C."/>
            <person name="Pinto D."/>
            <person name="Vollmers J."/>
            <person name="Rivas-Marin E."/>
            <person name="Kohn T."/>
            <person name="Peeters S.H."/>
            <person name="Heuer A."/>
            <person name="Rast P."/>
            <person name="Oberbeckmann S."/>
            <person name="Bunk B."/>
            <person name="Jeske O."/>
            <person name="Meyerdierks A."/>
            <person name="Storesund J.E."/>
            <person name="Kallscheuer N."/>
            <person name="Luecker S."/>
            <person name="Lage O.M."/>
            <person name="Pohl T."/>
            <person name="Merkel B.J."/>
            <person name="Hornburger P."/>
            <person name="Mueller R.-W."/>
            <person name="Bruemmer F."/>
            <person name="Labrenz M."/>
            <person name="Spormann A.M."/>
            <person name="Op den Camp H."/>
            <person name="Overmann J."/>
            <person name="Amann R."/>
            <person name="Jetten M.S.M."/>
            <person name="Mascher T."/>
            <person name="Medema M.H."/>
            <person name="Devos D.P."/>
            <person name="Kaster A.-K."/>
            <person name="Ovreas L."/>
            <person name="Rohde M."/>
            <person name="Galperin M.Y."/>
            <person name="Jogler C."/>
        </authorList>
    </citation>
    <scope>NUCLEOTIDE SEQUENCE [LARGE SCALE GENOMIC DNA]</scope>
    <source>
        <strain evidence="5 6">EC9</strain>
    </source>
</reference>
<feature type="transmembrane region" description="Helical" evidence="3">
    <location>
        <begin position="493"/>
        <end position="511"/>
    </location>
</feature>
<protein>
    <recommendedName>
        <fullName evidence="4">YhaN AAA domain-containing protein</fullName>
    </recommendedName>
</protein>
<sequence length="1291" mass="147811">MKIKDLQIDGFGVWTGLSVDSLPDGMTLFYGPNEAGKTTLMQFLRAMLYGFTTERRERYLPPVYGGSPGGALRVTGPGGGYELRRRAQLTDADGNGSLTVTGTDGLVQGEHRLKMLLGQIDEPIFKNVFAIGLRELQELGTLDDTSAADELYKLSSGLDRVSLVDVTRQLRDARSQVLGSESSNRNGHQLAELISRRDRLRDEVDQLTRRGRRWAELATQRRTQIQEIEHLRVKLGQWEHDARVTEVGSTARETWVKRQELRDQIERTERGLDLPEDAPMQLVHIEAQVEERKGKLEEVKRQRRELRDKAAALPLSQRLLALQSRIEAASQQATWIEALRDQIAKLDKQVEKAEQQLDADAHRLGLTDEERKSLIEGSKSEMPDLSRATLATLGGPARTVKEFLFQAKQARDESLKDRQEIQVQEKQLREKIGHLQSDDLHESIKLQGAVIARFRKAIQTEEHLDKLRRHYKELENEAINLTTAEALPVDRSIFMAAPFLFGGVGLIYGLVKTTGIWNVAERDPTFGMFSMLIGMACLAMWYMGRQLFDRGTSSDLHDTERQIEVVRKQIRETEREHEEIQKDLPAGAGPLESRLREALAELQAQEDALPLYHANQALVQRYKAARKRAEEAVEGLKRARADWKRTLLKLGLSESLSPKSIREMSDGYETLQASRRRVDELRDEKAERKRELAALGKRVESLYREALGEEEPESALASATQQDLKDPIQAVKDFINDEDEAEDYRPSRRGNDSRRQTDSGRSNEPRVSRRIPTDPLEQLNQMIQELERQQHWIKKRRELKEHDAQFRKASASHARAIERYEQNRRSLWAQCGVATQEQFYALVDRKTSLLEMRQNLEATQTKLDSLIGKKIDSGEVIRVLEETKAEDLDRRWESLNQKIEQTKERIGGLQTRQGELTAEMKQLTEDRRLTEAQLELGCIELQIRKCIEQWQTLGMTSKLLDEVCATFEKERQPETLREASSFLKQLTDGKYLRIWTPLGTNRLNVDNRDGKALPIEVLSRGTREAVFIALRLALAAAYARRGVMLPLVLDDVLVNFDRRRAVHAVRTLQHFAELGHQVMMFTCHEHIVEIFHEVAAEVRLLPPQGTPGVATVLLPEPPEEIVEEVVEEIVEEEPEEEPVAEVAEVVEETVEEETWEEPEVEEVAEEEVAEEEPIEEEIVEEVIEEIVSETPEPEPEIIDEIEEEVEEFYEEPEPVIVTKVERHRRRPTPVIEDDLEPVDLNWVWFDTDPLPQDDDESDEEHSGPRNAWEHEDAWWAGKPAGVGQADDEDLR</sequence>
<name>A0A517M5A3_9BACT</name>
<evidence type="ECO:0000256" key="1">
    <source>
        <dbReference type="SAM" id="Coils"/>
    </source>
</evidence>
<dbReference type="InterPro" id="IPR038734">
    <property type="entry name" value="YhaN_AAA"/>
</dbReference>
<keyword evidence="3" id="KW-0472">Membrane</keyword>
<evidence type="ECO:0000313" key="6">
    <source>
        <dbReference type="Proteomes" id="UP000319557"/>
    </source>
</evidence>
<dbReference type="Proteomes" id="UP000319557">
    <property type="component" value="Chromosome"/>
</dbReference>
<dbReference type="PANTHER" id="PTHR41259">
    <property type="entry name" value="DOUBLE-STRAND BREAK REPAIR RAD50 ATPASE, PUTATIVE-RELATED"/>
    <property type="match status" value="1"/>
</dbReference>
<feature type="coiled-coil region" evidence="1">
    <location>
        <begin position="282"/>
        <end position="309"/>
    </location>
</feature>